<protein>
    <submittedName>
        <fullName evidence="2">Zinc finger BED domain-containing 1-like protein</fullName>
    </submittedName>
</protein>
<accession>A0A498M7G2</accession>
<dbReference type="InterPro" id="IPR008906">
    <property type="entry name" value="HATC_C_dom"/>
</dbReference>
<dbReference type="Proteomes" id="UP000290572">
    <property type="component" value="Unassembled WGS sequence"/>
</dbReference>
<organism evidence="2 3">
    <name type="scientific">Labeo rohita</name>
    <name type="common">Indian major carp</name>
    <name type="synonym">Cyprinus rohita</name>
    <dbReference type="NCBI Taxonomy" id="84645"/>
    <lineage>
        <taxon>Eukaryota</taxon>
        <taxon>Metazoa</taxon>
        <taxon>Chordata</taxon>
        <taxon>Craniata</taxon>
        <taxon>Vertebrata</taxon>
        <taxon>Euteleostomi</taxon>
        <taxon>Actinopterygii</taxon>
        <taxon>Neopterygii</taxon>
        <taxon>Teleostei</taxon>
        <taxon>Ostariophysi</taxon>
        <taxon>Cypriniformes</taxon>
        <taxon>Cyprinidae</taxon>
        <taxon>Labeoninae</taxon>
        <taxon>Labeonini</taxon>
        <taxon>Labeo</taxon>
    </lineage>
</organism>
<name>A0A498M7G2_LABRO</name>
<dbReference type="GO" id="GO:0046983">
    <property type="term" value="F:protein dimerization activity"/>
    <property type="evidence" value="ECO:0007669"/>
    <property type="project" value="InterPro"/>
</dbReference>
<evidence type="ECO:0000313" key="2">
    <source>
        <dbReference type="EMBL" id="RXN13575.1"/>
    </source>
</evidence>
<proteinExistence type="predicted"/>
<keyword evidence="3" id="KW-1185">Reference proteome</keyword>
<dbReference type="InterPro" id="IPR052035">
    <property type="entry name" value="ZnF_BED_domain_contain"/>
</dbReference>
<evidence type="ECO:0000259" key="1">
    <source>
        <dbReference type="Pfam" id="PF05699"/>
    </source>
</evidence>
<dbReference type="Pfam" id="PF05699">
    <property type="entry name" value="Dimer_Tnp_hAT"/>
    <property type="match status" value="1"/>
</dbReference>
<comment type="caution">
    <text evidence="2">The sequence shown here is derived from an EMBL/GenBank/DDBJ whole genome shotgun (WGS) entry which is preliminary data.</text>
</comment>
<dbReference type="SUPFAM" id="SSF53098">
    <property type="entry name" value="Ribonuclease H-like"/>
    <property type="match status" value="1"/>
</dbReference>
<dbReference type="InterPro" id="IPR012337">
    <property type="entry name" value="RNaseH-like_sf"/>
</dbReference>
<dbReference type="EMBL" id="QBIY01012969">
    <property type="protein sequence ID" value="RXN13575.1"/>
    <property type="molecule type" value="Genomic_DNA"/>
</dbReference>
<feature type="domain" description="HAT C-terminal dimerisation" evidence="1">
    <location>
        <begin position="217"/>
        <end position="253"/>
    </location>
</feature>
<dbReference type="AlphaFoldDB" id="A0A498M7G2"/>
<reference evidence="2 3" key="1">
    <citation type="submission" date="2018-03" db="EMBL/GenBank/DDBJ databases">
        <title>Draft genome sequence of Rohu Carp (Labeo rohita).</title>
        <authorList>
            <person name="Das P."/>
            <person name="Kushwaha B."/>
            <person name="Joshi C.G."/>
            <person name="Kumar D."/>
            <person name="Nagpure N.S."/>
            <person name="Sahoo L."/>
            <person name="Das S.P."/>
            <person name="Bit A."/>
            <person name="Patnaik S."/>
            <person name="Meher P.K."/>
            <person name="Jayasankar P."/>
            <person name="Koringa P.G."/>
            <person name="Patel N.V."/>
            <person name="Hinsu A.T."/>
            <person name="Kumar R."/>
            <person name="Pandey M."/>
            <person name="Agarwal S."/>
            <person name="Srivastava S."/>
            <person name="Singh M."/>
            <person name="Iquebal M.A."/>
            <person name="Jaiswal S."/>
            <person name="Angadi U.B."/>
            <person name="Kumar N."/>
            <person name="Raza M."/>
            <person name="Shah T.M."/>
            <person name="Rai A."/>
            <person name="Jena J.K."/>
        </authorList>
    </citation>
    <scope>NUCLEOTIDE SEQUENCE [LARGE SCALE GENOMIC DNA]</scope>
    <source>
        <strain evidence="2">DASCIFA01</strain>
        <tissue evidence="2">Testis</tissue>
    </source>
</reference>
<gene>
    <name evidence="2" type="ORF">ROHU_009614</name>
</gene>
<evidence type="ECO:0000313" key="3">
    <source>
        <dbReference type="Proteomes" id="UP000290572"/>
    </source>
</evidence>
<dbReference type="PANTHER" id="PTHR46481">
    <property type="entry name" value="ZINC FINGER BED DOMAIN-CONTAINING PROTEIN 4"/>
    <property type="match status" value="1"/>
</dbReference>
<dbReference type="PANTHER" id="PTHR46481:SF9">
    <property type="entry name" value="ZINC FINGER BED DOMAIN-CONTAINING PROTEIN 1-LIKE"/>
    <property type="match status" value="1"/>
</dbReference>
<sequence length="264" mass="30020">MKLPEHSLKTECPTRWGSRQAMIERIIEQQKAIAHVLSSDKKSRHLIPTWQDMDVLEAINKSLHHLVNFTDAPSGEKYVSVSFVKPVLHLFNASILKVKDDDTDLSRAIKSKILEHLNEKYSDPDIQALLDIASTVDPRFKMRYTAEDNKTTIQSRLKAEMQTLAMMVPPQETAQETSEEEAKAGCAPKKNMTLGSYFKTAEQSLPPNNQESSVACELESYLQSSYLDSEGDPLKWWKEHEKIYPRLSKVAKKNTCAYQPQALL</sequence>